<dbReference type="InterPro" id="IPR002933">
    <property type="entry name" value="Peptidase_M20"/>
</dbReference>
<dbReference type="PANTHER" id="PTHR11014:SF63">
    <property type="entry name" value="METALLOPEPTIDASE, PUTATIVE (AFU_ORTHOLOGUE AFUA_6G09600)-RELATED"/>
    <property type="match status" value="1"/>
</dbReference>
<evidence type="ECO:0000313" key="4">
    <source>
        <dbReference type="Proteomes" id="UP001521116"/>
    </source>
</evidence>
<dbReference type="PIRSF" id="PIRSF005962">
    <property type="entry name" value="Pept_M20D_amidohydro"/>
    <property type="match status" value="1"/>
</dbReference>
<name>A0ABR3TD11_9PEZI</name>
<dbReference type="EMBL" id="JAJVDC020000003">
    <property type="protein sequence ID" value="KAL1637453.1"/>
    <property type="molecule type" value="Genomic_DNA"/>
</dbReference>
<dbReference type="SUPFAM" id="SSF55031">
    <property type="entry name" value="Bacterial exopeptidase dimerisation domain"/>
    <property type="match status" value="1"/>
</dbReference>
<dbReference type="InterPro" id="IPR011650">
    <property type="entry name" value="Peptidase_M20_dimer"/>
</dbReference>
<dbReference type="Gene3D" id="3.40.630.10">
    <property type="entry name" value="Zn peptidases"/>
    <property type="match status" value="1"/>
</dbReference>
<comment type="caution">
    <text evidence="3">The sequence shown here is derived from an EMBL/GenBank/DDBJ whole genome shotgun (WGS) entry which is preliminary data.</text>
</comment>
<proteinExistence type="inferred from homology"/>
<feature type="domain" description="Peptidase M20 dimerisation" evidence="2">
    <location>
        <begin position="205"/>
        <end position="300"/>
    </location>
</feature>
<sequence length="428" mass="45288">MSKISKIIGTHRPDLAPYEALYKHLHATPELSFQERETAATMRDRLTALFASFPALAAEIHTDIGSHGLAAVVRNGGGPTVLLRADMDGLPVAEQTGLPYASTRTMTALDGAEKPTMHACGHDMHMSALLAAAELLCRASAEWRGTVVLCFQPAEELGKGAQAMVEGGLYDRVPVPDVVVGGHVMFQKAGTIGTRRGLMASAADSYNLTIHGRSGHASQPHRTCDPIVTAAHTITRLQTIAAREVDPQDAAVVSVGYIHAGDAVNIIPAAAQLGLDVRTFSQASRRRVLDAVRRIVDAESAAAGAPRLPELLETRTFPFLVNDVAATVKVEDVFIAHFGADYNPDVPRLGGSEDCGILATAVEKPSVFFTYGGTDPALWERLEKEGGEEAVRAGVPINHSAFFAPVLGALRYGVDGYAGGALAFLAEA</sequence>
<reference evidence="3 4" key="1">
    <citation type="submission" date="2024-02" db="EMBL/GenBank/DDBJ databases">
        <title>De novo assembly and annotation of 12 fungi associated with fruit tree decline syndrome in Ontario, Canada.</title>
        <authorList>
            <person name="Sulman M."/>
            <person name="Ellouze W."/>
            <person name="Ilyukhin E."/>
        </authorList>
    </citation>
    <scope>NUCLEOTIDE SEQUENCE [LARGE SCALE GENOMIC DNA]</scope>
    <source>
        <strain evidence="3 4">M1-105</strain>
    </source>
</reference>
<evidence type="ECO:0000259" key="2">
    <source>
        <dbReference type="Pfam" id="PF07687"/>
    </source>
</evidence>
<keyword evidence="4" id="KW-1185">Reference proteome</keyword>
<dbReference type="InterPro" id="IPR017439">
    <property type="entry name" value="Amidohydrolase"/>
</dbReference>
<accession>A0ABR3TD11</accession>
<protein>
    <recommendedName>
        <fullName evidence="2">Peptidase M20 dimerisation domain-containing protein</fullName>
    </recommendedName>
</protein>
<comment type="similarity">
    <text evidence="1">Belongs to the peptidase M20A family.</text>
</comment>
<dbReference type="Pfam" id="PF07687">
    <property type="entry name" value="M20_dimer"/>
    <property type="match status" value="1"/>
</dbReference>
<dbReference type="Proteomes" id="UP001521116">
    <property type="component" value="Unassembled WGS sequence"/>
</dbReference>
<gene>
    <name evidence="3" type="ORF">SLS56_000591</name>
</gene>
<evidence type="ECO:0000256" key="1">
    <source>
        <dbReference type="ARBA" id="ARBA00006247"/>
    </source>
</evidence>
<dbReference type="Pfam" id="PF01546">
    <property type="entry name" value="Peptidase_M20"/>
    <property type="match status" value="1"/>
</dbReference>
<organism evidence="3 4">
    <name type="scientific">Neofusicoccum ribis</name>
    <dbReference type="NCBI Taxonomy" id="45134"/>
    <lineage>
        <taxon>Eukaryota</taxon>
        <taxon>Fungi</taxon>
        <taxon>Dikarya</taxon>
        <taxon>Ascomycota</taxon>
        <taxon>Pezizomycotina</taxon>
        <taxon>Dothideomycetes</taxon>
        <taxon>Dothideomycetes incertae sedis</taxon>
        <taxon>Botryosphaeriales</taxon>
        <taxon>Botryosphaeriaceae</taxon>
        <taxon>Neofusicoccum</taxon>
    </lineage>
</organism>
<dbReference type="SUPFAM" id="SSF53187">
    <property type="entry name" value="Zn-dependent exopeptidases"/>
    <property type="match status" value="1"/>
</dbReference>
<dbReference type="PANTHER" id="PTHR11014">
    <property type="entry name" value="PEPTIDASE M20 FAMILY MEMBER"/>
    <property type="match status" value="1"/>
</dbReference>
<dbReference type="InterPro" id="IPR036264">
    <property type="entry name" value="Bact_exopeptidase_dim_dom"/>
</dbReference>
<dbReference type="Gene3D" id="3.30.70.360">
    <property type="match status" value="1"/>
</dbReference>
<evidence type="ECO:0000313" key="3">
    <source>
        <dbReference type="EMBL" id="KAL1637453.1"/>
    </source>
</evidence>
<dbReference type="NCBIfam" id="TIGR01891">
    <property type="entry name" value="amidohydrolases"/>
    <property type="match status" value="1"/>
</dbReference>